<gene>
    <name evidence="3" type="ORF">Amme_099_005</name>
</gene>
<dbReference type="InterPro" id="IPR011050">
    <property type="entry name" value="Pectin_lyase_fold/virulence"/>
</dbReference>
<dbReference type="InterPro" id="IPR012334">
    <property type="entry name" value="Pectin_lyas_fold"/>
</dbReference>
<organism evidence="3 4">
    <name type="scientific">Acidomonas methanolica NBRC 104435</name>
    <dbReference type="NCBI Taxonomy" id="1231351"/>
    <lineage>
        <taxon>Bacteria</taxon>
        <taxon>Pseudomonadati</taxon>
        <taxon>Pseudomonadota</taxon>
        <taxon>Alphaproteobacteria</taxon>
        <taxon>Acetobacterales</taxon>
        <taxon>Acetobacteraceae</taxon>
        <taxon>Acidomonas</taxon>
    </lineage>
</organism>
<accession>A0A023D8H2</accession>
<dbReference type="Proteomes" id="UP000019760">
    <property type="component" value="Unassembled WGS sequence"/>
</dbReference>
<evidence type="ECO:0000259" key="2">
    <source>
        <dbReference type="Pfam" id="PF12708"/>
    </source>
</evidence>
<proteinExistence type="predicted"/>
<evidence type="ECO:0000256" key="1">
    <source>
        <dbReference type="SAM" id="MobiDB-lite"/>
    </source>
</evidence>
<reference evidence="4" key="1">
    <citation type="journal article" date="2014" name="FEMS Microbiol. Lett.">
        <title>Draft Genomic DNA Sequence of the Facultatively Methylotrophic Bacterium Acidomonas methanolica type strain MB58.</title>
        <authorList>
            <person name="Higashiura N."/>
            <person name="Hadano H."/>
            <person name="Hirakawa H."/>
            <person name="Matsutani M."/>
            <person name="Takabe S."/>
            <person name="Matsushita K."/>
            <person name="Azuma Y."/>
        </authorList>
    </citation>
    <scope>NUCLEOTIDE SEQUENCE [LARGE SCALE GENOMIC DNA]</scope>
    <source>
        <strain evidence="4">MB58</strain>
    </source>
</reference>
<evidence type="ECO:0000313" key="3">
    <source>
        <dbReference type="EMBL" id="GAJ30020.1"/>
    </source>
</evidence>
<dbReference type="SUPFAM" id="SSF51126">
    <property type="entry name" value="Pectin lyase-like"/>
    <property type="match status" value="1"/>
</dbReference>
<feature type="region of interest" description="Disordered" evidence="1">
    <location>
        <begin position="477"/>
        <end position="497"/>
    </location>
</feature>
<dbReference type="AlphaFoldDB" id="A0A023D8H2"/>
<name>A0A023D8H2_ACIMT</name>
<protein>
    <recommendedName>
        <fullName evidence="2">Rhamnogalacturonase A/B/Epimerase-like pectate lyase domain-containing protein</fullName>
    </recommendedName>
</protein>
<dbReference type="Pfam" id="PF12708">
    <property type="entry name" value="Pect-lyase_RHGA_epim"/>
    <property type="match status" value="1"/>
</dbReference>
<feature type="compositionally biased region" description="Polar residues" evidence="1">
    <location>
        <begin position="480"/>
        <end position="491"/>
    </location>
</feature>
<dbReference type="InterPro" id="IPR024535">
    <property type="entry name" value="RHGA/B-epi-like_pectate_lyase"/>
</dbReference>
<comment type="caution">
    <text evidence="3">The sequence shown here is derived from an EMBL/GenBank/DDBJ whole genome shotgun (WGS) entry which is preliminary data.</text>
</comment>
<dbReference type="Gene3D" id="2.160.20.10">
    <property type="entry name" value="Single-stranded right-handed beta-helix, Pectin lyase-like"/>
    <property type="match status" value="1"/>
</dbReference>
<feature type="domain" description="Rhamnogalacturonase A/B/Epimerase-like pectate lyase" evidence="2">
    <location>
        <begin position="55"/>
        <end position="231"/>
    </location>
</feature>
<sequence>MWGAAFQSKADATGGILEAPTIQGGTASGLVASAAMALPTNATTLRLLSDKFREIVSVRDFGAAGDGVADDTQAIQAAINAICSGSGGAPPYGSGGKITMPPGVFRISAVTFPCNGVVLEGANNGNVNSGSLDYRGTVIHLTTPANTAAFAPSMVAADYGGGIRIAHLGVDGTDMAASATVFDFSWLQHSTLSDIVAYHVTNFFREIGGAQNLIEDVELFGFSGTGIEFGGGPCTGNLASCNTRGDLLRVTRVNMNSLPGYTSTCYAYHGLAQSLDVTTSTCESAAFGINAWCDTTAGNNGEACPAFARFYDVEAEDCTTCVNLSDTQDAEFFGGYFLGRGVNSTHVVNVFSTNYGGNPASGAAGSYAQAIRFHGGRFGNAGGSIMNMGVSQFVIEGAQFFSGNLSDTERSVGAPNIEVTGTGSATTPVQGIIANNLMCVASGEQPVGLYQSGVWLDANVNHVKVHDNEVSACTAGGVSDKSSLTGSSNNNDLHDNG</sequence>
<dbReference type="EMBL" id="BAND01000098">
    <property type="protein sequence ID" value="GAJ30020.1"/>
    <property type="molecule type" value="Genomic_DNA"/>
</dbReference>
<keyword evidence="4" id="KW-1185">Reference proteome</keyword>
<evidence type="ECO:0000313" key="4">
    <source>
        <dbReference type="Proteomes" id="UP000019760"/>
    </source>
</evidence>
<reference evidence="3 4" key="2">
    <citation type="journal article" date="2014" name="FEMS Microbiol. Lett.">
        <title>Draft genomic DNA sequence of the facultatively methylotrophic bacterium Acidomonas methanolica type strain MB58.</title>
        <authorList>
            <person name="Higashiura N."/>
            <person name="Hadano H."/>
            <person name="Hirakawa H."/>
            <person name="Matsutani M."/>
            <person name="Takabe S."/>
            <person name="Matsushita K."/>
            <person name="Azuma Y."/>
        </authorList>
    </citation>
    <scope>NUCLEOTIDE SEQUENCE [LARGE SCALE GENOMIC DNA]</scope>
    <source>
        <strain evidence="3 4">MB58</strain>
    </source>
</reference>